<sequence>MDDPDSTDKTRSKTLADRAALEQILGHSLADRLWPSEAMALGTPVRVIQDPEWGGPWAREFFGVIDDTAPPELIASPKAQPGEFTYFVRFNEPELDRDGDGPYRKAMIWGRYLLQVGTRRDH</sequence>
<accession>A0A3G8ZPV1</accession>
<organism evidence="1 2">
    <name type="scientific">Nakamurella antarctica</name>
    <dbReference type="NCBI Taxonomy" id="1902245"/>
    <lineage>
        <taxon>Bacteria</taxon>
        <taxon>Bacillati</taxon>
        <taxon>Actinomycetota</taxon>
        <taxon>Actinomycetes</taxon>
        <taxon>Nakamurellales</taxon>
        <taxon>Nakamurellaceae</taxon>
        <taxon>Nakamurella</taxon>
    </lineage>
</organism>
<proteinExistence type="predicted"/>
<gene>
    <name evidence="1" type="ORF">EH165_00600</name>
</gene>
<reference evidence="1 2" key="2">
    <citation type="submission" date="2018-12" db="EMBL/GenBank/DDBJ databases">
        <title>Nakamurella antarcticus sp. nov., isolated from Antarctica South Shetland Islands soil.</title>
        <authorList>
            <person name="Peng F."/>
        </authorList>
    </citation>
    <scope>NUCLEOTIDE SEQUENCE [LARGE SCALE GENOMIC DNA]</scope>
    <source>
        <strain evidence="1 2">S14-144</strain>
    </source>
</reference>
<reference evidence="1 2" key="1">
    <citation type="submission" date="2018-11" db="EMBL/GenBank/DDBJ databases">
        <authorList>
            <person name="Da X."/>
        </authorList>
    </citation>
    <scope>NUCLEOTIDE SEQUENCE [LARGE SCALE GENOMIC DNA]</scope>
    <source>
        <strain evidence="1 2">S14-144</strain>
    </source>
</reference>
<evidence type="ECO:0000313" key="1">
    <source>
        <dbReference type="EMBL" id="AZI59303.1"/>
    </source>
</evidence>
<keyword evidence="2" id="KW-1185">Reference proteome</keyword>
<dbReference type="Proteomes" id="UP000268084">
    <property type="component" value="Chromosome"/>
</dbReference>
<name>A0A3G8ZPV1_9ACTN</name>
<dbReference type="EMBL" id="CP034170">
    <property type="protein sequence ID" value="AZI59303.1"/>
    <property type="molecule type" value="Genomic_DNA"/>
</dbReference>
<protein>
    <submittedName>
        <fullName evidence="1">Ferrous iron transport protein A</fullName>
    </submittedName>
</protein>
<dbReference type="OrthoDB" id="3543799at2"/>
<evidence type="ECO:0000313" key="2">
    <source>
        <dbReference type="Proteomes" id="UP000268084"/>
    </source>
</evidence>
<dbReference type="AlphaFoldDB" id="A0A3G8ZPV1"/>
<dbReference type="KEGG" id="nak:EH165_00600"/>